<feature type="transmembrane region" description="Helical" evidence="2">
    <location>
        <begin position="159"/>
        <end position="181"/>
    </location>
</feature>
<organism evidence="4 5">
    <name type="scientific">Psilocybe cyanescens</name>
    <dbReference type="NCBI Taxonomy" id="93625"/>
    <lineage>
        <taxon>Eukaryota</taxon>
        <taxon>Fungi</taxon>
        <taxon>Dikarya</taxon>
        <taxon>Basidiomycota</taxon>
        <taxon>Agaricomycotina</taxon>
        <taxon>Agaricomycetes</taxon>
        <taxon>Agaricomycetidae</taxon>
        <taxon>Agaricales</taxon>
        <taxon>Agaricineae</taxon>
        <taxon>Strophariaceae</taxon>
        <taxon>Psilocybe</taxon>
    </lineage>
</organism>
<evidence type="ECO:0000313" key="4">
    <source>
        <dbReference type="EMBL" id="PPQ90226.1"/>
    </source>
</evidence>
<evidence type="ECO:0000256" key="2">
    <source>
        <dbReference type="SAM" id="Phobius"/>
    </source>
</evidence>
<dbReference type="EMBL" id="NHYD01001671">
    <property type="protein sequence ID" value="PPQ90226.1"/>
    <property type="molecule type" value="Genomic_DNA"/>
</dbReference>
<keyword evidence="2" id="KW-0812">Transmembrane</keyword>
<evidence type="ECO:0000256" key="1">
    <source>
        <dbReference type="SAM" id="MobiDB-lite"/>
    </source>
</evidence>
<feature type="region of interest" description="Disordered" evidence="1">
    <location>
        <begin position="1"/>
        <end position="37"/>
    </location>
</feature>
<feature type="region of interest" description="Disordered" evidence="1">
    <location>
        <begin position="750"/>
        <end position="851"/>
    </location>
</feature>
<dbReference type="InterPro" id="IPR045338">
    <property type="entry name" value="DUF6535"/>
</dbReference>
<dbReference type="InParanoid" id="A0A409XHJ7"/>
<keyword evidence="2" id="KW-0472">Membrane</keyword>
<reference evidence="4 5" key="1">
    <citation type="journal article" date="2018" name="Evol. Lett.">
        <title>Horizontal gene cluster transfer increased hallucinogenic mushroom diversity.</title>
        <authorList>
            <person name="Reynolds H.T."/>
            <person name="Vijayakumar V."/>
            <person name="Gluck-Thaler E."/>
            <person name="Korotkin H.B."/>
            <person name="Matheny P.B."/>
            <person name="Slot J.C."/>
        </authorList>
    </citation>
    <scope>NUCLEOTIDE SEQUENCE [LARGE SCALE GENOMIC DNA]</scope>
    <source>
        <strain evidence="4 5">2631</strain>
    </source>
</reference>
<dbReference type="Proteomes" id="UP000283269">
    <property type="component" value="Unassembled WGS sequence"/>
</dbReference>
<proteinExistence type="predicted"/>
<feature type="transmembrane region" description="Helical" evidence="2">
    <location>
        <begin position="214"/>
        <end position="234"/>
    </location>
</feature>
<comment type="caution">
    <text evidence="4">The sequence shown here is derived from an EMBL/GenBank/DDBJ whole genome shotgun (WGS) entry which is preliminary data.</text>
</comment>
<feature type="compositionally biased region" description="Basic and acidic residues" evidence="1">
    <location>
        <begin position="781"/>
        <end position="793"/>
    </location>
</feature>
<feature type="compositionally biased region" description="Basic and acidic residues" evidence="1">
    <location>
        <begin position="14"/>
        <end position="25"/>
    </location>
</feature>
<dbReference type="AlphaFoldDB" id="A0A409XHJ7"/>
<feature type="transmembrane region" description="Helical" evidence="2">
    <location>
        <begin position="82"/>
        <end position="101"/>
    </location>
</feature>
<feature type="compositionally biased region" description="Polar residues" evidence="1">
    <location>
        <begin position="1"/>
        <end position="11"/>
    </location>
</feature>
<accession>A0A409XHJ7</accession>
<feature type="domain" description="DUF6535" evidence="3">
    <location>
        <begin position="60"/>
        <end position="238"/>
    </location>
</feature>
<sequence length="851" mass="96611">MLLSSQSVNSSRHSKTEHTGQHLEDLENLDESSPQEKDRKVWNIDDPFQFAPAKPNGDPWMLLMEPLLKRDKIRCDAWKDEVQNLLIFAGLFSAVVTAFIVESYKGLQRDPDDDIVNLLSQMVVQLSGPLNNTFMISTPPSSLLPTFAPTASSIRINTLWFLSLVLSLTTVLVGIISLQWLREHRNYTDLTPRQQYAVFHMRDEGLEKWHVRRIFTAMPFLLQCALVLFFAGMIDFLQTFGHVAVVIPVSTMIGLTFLFLIATTLLPTLQGLSLLFSFSPSGKETGPPVQCPYKSPQSYAVRAISLPAFGLLRRLYPRLRSISYEIRQYLNMQLWGKDTLPPSEDKFSTYVMYSARTWPSFDLNWLNIRDGYMRRAFRRPVGWYLLGQDADTVTLLPIWDILQGLISQTYYDVSPVYHAISEICDLALRPLRECAPSELQYCQNAYLHDILASNLNKPDVCFSDFYVPNGYRHVFWYQSEPILRQKNLLAFFSSMSSINENLSFSHPHIEELQMRLLRYLYHYAYPVCDDKQDGPLPLCLVLGNFGTPHQDYINISDEEYSVFVQRNLCLQDFAWQVSQVAMTFFEEICNINSPHTLINMPCARRDALYGYMTVFSEISVKTLPRPGWGGSSRTDVATTQAFDSVMIFINQKLVQEISSLTVPARANPSLLFYAAALYVHHCKWMIRLGASPSFDSLHSIICRYKNATIDMGITDIIIEKQLASAAKNSFDEPLFSTRWWSIFETREAQSSGGSEINGTTPNGNITPGPADISSRTNHLHGGVETRPAMRESGSHLVTESPVSVISEHDRPYAAPEIDEIERTQHRSEVSSLRTDITSDGNPIDTSITNLP</sequence>
<evidence type="ECO:0000313" key="5">
    <source>
        <dbReference type="Proteomes" id="UP000283269"/>
    </source>
</evidence>
<evidence type="ECO:0000259" key="3">
    <source>
        <dbReference type="Pfam" id="PF20153"/>
    </source>
</evidence>
<gene>
    <name evidence="4" type="ORF">CVT25_012935</name>
</gene>
<keyword evidence="2" id="KW-1133">Transmembrane helix</keyword>
<protein>
    <recommendedName>
        <fullName evidence="3">DUF6535 domain-containing protein</fullName>
    </recommendedName>
</protein>
<feature type="compositionally biased region" description="Polar residues" evidence="1">
    <location>
        <begin position="750"/>
        <end position="765"/>
    </location>
</feature>
<dbReference type="OrthoDB" id="3235960at2759"/>
<name>A0A409XHJ7_PSICY</name>
<dbReference type="Pfam" id="PF20153">
    <property type="entry name" value="DUF6535"/>
    <property type="match status" value="1"/>
</dbReference>
<keyword evidence="5" id="KW-1185">Reference proteome</keyword>
<feature type="compositionally biased region" description="Polar residues" evidence="1">
    <location>
        <begin position="829"/>
        <end position="851"/>
    </location>
</feature>
<feature type="transmembrane region" description="Helical" evidence="2">
    <location>
        <begin position="240"/>
        <end position="266"/>
    </location>
</feature>